<accession>A0A099NRG7</accession>
<dbReference type="Proteomes" id="UP000029867">
    <property type="component" value="Unassembled WGS sequence"/>
</dbReference>
<dbReference type="HOGENOM" id="CLU_3428532_0_0_1"/>
<organism evidence="2 3">
    <name type="scientific">Pichia kudriavzevii</name>
    <name type="common">Yeast</name>
    <name type="synonym">Issatchenkia orientalis</name>
    <dbReference type="NCBI Taxonomy" id="4909"/>
    <lineage>
        <taxon>Eukaryota</taxon>
        <taxon>Fungi</taxon>
        <taxon>Dikarya</taxon>
        <taxon>Ascomycota</taxon>
        <taxon>Saccharomycotina</taxon>
        <taxon>Pichiomycetes</taxon>
        <taxon>Pichiales</taxon>
        <taxon>Pichiaceae</taxon>
        <taxon>Pichia</taxon>
    </lineage>
</organism>
<proteinExistence type="predicted"/>
<comment type="caution">
    <text evidence="2">The sequence shown here is derived from an EMBL/GenBank/DDBJ whole genome shotgun (WGS) entry which is preliminary data.</text>
</comment>
<sequence>MLASDGASGNLKSSPYRVHA</sequence>
<dbReference type="AlphaFoldDB" id="A0A099NRG7"/>
<evidence type="ECO:0000313" key="2">
    <source>
        <dbReference type="EMBL" id="KGK34476.1"/>
    </source>
</evidence>
<protein>
    <submittedName>
        <fullName evidence="2">Uncharacterized protein</fullName>
    </submittedName>
</protein>
<evidence type="ECO:0000313" key="3">
    <source>
        <dbReference type="Proteomes" id="UP000029867"/>
    </source>
</evidence>
<name>A0A099NRG7_PICKU</name>
<dbReference type="EMBL" id="JQFK01001602">
    <property type="protein sequence ID" value="KGK34476.1"/>
    <property type="molecule type" value="Genomic_DNA"/>
</dbReference>
<gene>
    <name evidence="2" type="ORF">JL09_g6377</name>
</gene>
<evidence type="ECO:0000256" key="1">
    <source>
        <dbReference type="SAM" id="MobiDB-lite"/>
    </source>
</evidence>
<feature type="region of interest" description="Disordered" evidence="1">
    <location>
        <begin position="1"/>
        <end position="20"/>
    </location>
</feature>
<reference evidence="3" key="1">
    <citation type="journal article" date="2014" name="Microb. Cell Fact.">
        <title>Exploiting Issatchenkia orientalis SD108 for succinic acid production.</title>
        <authorList>
            <person name="Xiao H."/>
            <person name="Shao Z."/>
            <person name="Jiang Y."/>
            <person name="Dole S."/>
            <person name="Zhao H."/>
        </authorList>
    </citation>
    <scope>NUCLEOTIDE SEQUENCE [LARGE SCALE GENOMIC DNA]</scope>
    <source>
        <strain evidence="3">SD108</strain>
    </source>
</reference>